<dbReference type="Pfam" id="PF04681">
    <property type="entry name" value="Bys1"/>
    <property type="match status" value="1"/>
</dbReference>
<feature type="signal peptide" evidence="1">
    <location>
        <begin position="1"/>
        <end position="17"/>
    </location>
</feature>
<dbReference type="OrthoDB" id="3682664at2759"/>
<dbReference type="AlphaFoldDB" id="A0A6A5ZA45"/>
<accession>A0A6A5ZA45</accession>
<keyword evidence="1" id="KW-0732">Signal</keyword>
<dbReference type="EMBL" id="ML977321">
    <property type="protein sequence ID" value="KAF2116312.1"/>
    <property type="molecule type" value="Genomic_DNA"/>
</dbReference>
<keyword evidence="3" id="KW-1185">Reference proteome</keyword>
<dbReference type="PANTHER" id="PTHR36195:SF4">
    <property type="entry name" value="DOMAIN PROTEIN, PUTATIVE (AFU_ORTHOLOGUE AFUA_5G01990)-RELATED"/>
    <property type="match status" value="1"/>
</dbReference>
<name>A0A6A5ZA45_9PLEO</name>
<evidence type="ECO:0000313" key="3">
    <source>
        <dbReference type="Proteomes" id="UP000799770"/>
    </source>
</evidence>
<protein>
    <submittedName>
        <fullName evidence="2">Uncharacterized protein</fullName>
    </submittedName>
</protein>
<proteinExistence type="predicted"/>
<dbReference type="InterPro" id="IPR006771">
    <property type="entry name" value="CetA-like"/>
</dbReference>
<organism evidence="2 3">
    <name type="scientific">Lophiotrema nucula</name>
    <dbReference type="NCBI Taxonomy" id="690887"/>
    <lineage>
        <taxon>Eukaryota</taxon>
        <taxon>Fungi</taxon>
        <taxon>Dikarya</taxon>
        <taxon>Ascomycota</taxon>
        <taxon>Pezizomycotina</taxon>
        <taxon>Dothideomycetes</taxon>
        <taxon>Pleosporomycetidae</taxon>
        <taxon>Pleosporales</taxon>
        <taxon>Lophiotremataceae</taxon>
        <taxon>Lophiotrema</taxon>
    </lineage>
</organism>
<reference evidence="2" key="1">
    <citation type="journal article" date="2020" name="Stud. Mycol.">
        <title>101 Dothideomycetes genomes: a test case for predicting lifestyles and emergence of pathogens.</title>
        <authorList>
            <person name="Haridas S."/>
            <person name="Albert R."/>
            <person name="Binder M."/>
            <person name="Bloem J."/>
            <person name="Labutti K."/>
            <person name="Salamov A."/>
            <person name="Andreopoulos B."/>
            <person name="Baker S."/>
            <person name="Barry K."/>
            <person name="Bills G."/>
            <person name="Bluhm B."/>
            <person name="Cannon C."/>
            <person name="Castanera R."/>
            <person name="Culley D."/>
            <person name="Daum C."/>
            <person name="Ezra D."/>
            <person name="Gonzalez J."/>
            <person name="Henrissat B."/>
            <person name="Kuo A."/>
            <person name="Liang C."/>
            <person name="Lipzen A."/>
            <person name="Lutzoni F."/>
            <person name="Magnuson J."/>
            <person name="Mondo S."/>
            <person name="Nolan M."/>
            <person name="Ohm R."/>
            <person name="Pangilinan J."/>
            <person name="Park H.-J."/>
            <person name="Ramirez L."/>
            <person name="Alfaro M."/>
            <person name="Sun H."/>
            <person name="Tritt A."/>
            <person name="Yoshinaga Y."/>
            <person name="Zwiers L.-H."/>
            <person name="Turgeon B."/>
            <person name="Goodwin S."/>
            <person name="Spatafora J."/>
            <person name="Crous P."/>
            <person name="Grigoriev I."/>
        </authorList>
    </citation>
    <scope>NUCLEOTIDE SEQUENCE</scope>
    <source>
        <strain evidence="2">CBS 627.86</strain>
    </source>
</reference>
<dbReference type="PANTHER" id="PTHR36195">
    <property type="entry name" value="DOMAIN PROTEIN, PUTATIVE (AFU_ORTHOLOGUE AFUA_5G01990)-RELATED-RELATED"/>
    <property type="match status" value="1"/>
</dbReference>
<gene>
    <name evidence="2" type="ORF">BDV96DRAFT_48123</name>
</gene>
<dbReference type="Proteomes" id="UP000799770">
    <property type="component" value="Unassembled WGS sequence"/>
</dbReference>
<feature type="chain" id="PRO_5025354566" evidence="1">
    <location>
        <begin position="18"/>
        <end position="210"/>
    </location>
</feature>
<evidence type="ECO:0000313" key="2">
    <source>
        <dbReference type="EMBL" id="KAF2116312.1"/>
    </source>
</evidence>
<sequence length="210" mass="23444">MARNALVVGALVALAQSKAIVTNHCPKAVHLWSVPESNGYASHHKLEPFHKYEEFYHHGTKVNPGVAIKISTHPNGIYEAKDEIDFAYTVDNSDSNKVWVSLDNLRSKSFDSVHAFFTCWGPYKAPYVPTRECVLRDNIELVLCGTNRTEAAKDDSPKSLIHKCTTSLDDRNYDEHHMCNGIITSPLPQPSKVRLTVLKPDSLTEPAAFL</sequence>
<evidence type="ECO:0000256" key="1">
    <source>
        <dbReference type="SAM" id="SignalP"/>
    </source>
</evidence>